<evidence type="ECO:0000256" key="7">
    <source>
        <dbReference type="ARBA" id="ARBA00022840"/>
    </source>
</evidence>
<dbReference type="GO" id="GO:0000155">
    <property type="term" value="F:phosphorelay sensor kinase activity"/>
    <property type="evidence" value="ECO:0007669"/>
    <property type="project" value="InterPro"/>
</dbReference>
<evidence type="ECO:0000256" key="2">
    <source>
        <dbReference type="ARBA" id="ARBA00012438"/>
    </source>
</evidence>
<proteinExistence type="predicted"/>
<keyword evidence="6 11" id="KW-0418">Kinase</keyword>
<gene>
    <name evidence="11" type="ORF">PaecuDRAFT_1250</name>
</gene>
<dbReference type="Pfam" id="PF07730">
    <property type="entry name" value="HisKA_3"/>
    <property type="match status" value="1"/>
</dbReference>
<dbReference type="STRING" id="717606.PaecuDRAFT_1250"/>
<dbReference type="InterPro" id="IPR050482">
    <property type="entry name" value="Sensor_HK_TwoCompSys"/>
</dbReference>
<keyword evidence="9" id="KW-0812">Transmembrane</keyword>
<dbReference type="eggNOG" id="COG3850">
    <property type="taxonomic scope" value="Bacteria"/>
</dbReference>
<feature type="transmembrane region" description="Helical" evidence="9">
    <location>
        <begin position="41"/>
        <end position="58"/>
    </location>
</feature>
<evidence type="ECO:0000313" key="11">
    <source>
        <dbReference type="EMBL" id="EFM11644.1"/>
    </source>
</evidence>
<keyword evidence="12" id="KW-1185">Reference proteome</keyword>
<protein>
    <recommendedName>
        <fullName evidence="2">histidine kinase</fullName>
        <ecNumber evidence="2">2.7.13.3</ecNumber>
    </recommendedName>
</protein>
<reference evidence="11 12" key="1">
    <citation type="submission" date="2010-07" db="EMBL/GenBank/DDBJ databases">
        <title>The draft genome of Paenibacillus curdlanolyticus YK9.</title>
        <authorList>
            <consortium name="US DOE Joint Genome Institute (JGI-PGF)"/>
            <person name="Lucas S."/>
            <person name="Copeland A."/>
            <person name="Lapidus A."/>
            <person name="Cheng J.-F."/>
            <person name="Bruce D."/>
            <person name="Goodwin L."/>
            <person name="Pitluck S."/>
            <person name="Land M.L."/>
            <person name="Hauser L."/>
            <person name="Chang Y.-J."/>
            <person name="Jeffries C."/>
            <person name="Anderson I.J."/>
            <person name="Johnson E."/>
            <person name="Loganathan U."/>
            <person name="Mulhopadhyay B."/>
            <person name="Kyrpides N."/>
            <person name="Woyke T.J."/>
        </authorList>
    </citation>
    <scope>NUCLEOTIDE SEQUENCE [LARGE SCALE GENOMIC DNA]</scope>
    <source>
        <strain evidence="11 12">YK9</strain>
    </source>
</reference>
<dbReference type="EC" id="2.7.13.3" evidence="2"/>
<dbReference type="OrthoDB" id="773385at2"/>
<dbReference type="PANTHER" id="PTHR24421">
    <property type="entry name" value="NITRATE/NITRITE SENSOR PROTEIN NARX-RELATED"/>
    <property type="match status" value="1"/>
</dbReference>
<evidence type="ECO:0000256" key="5">
    <source>
        <dbReference type="ARBA" id="ARBA00022741"/>
    </source>
</evidence>
<evidence type="ECO:0000313" key="12">
    <source>
        <dbReference type="Proteomes" id="UP000005387"/>
    </source>
</evidence>
<dbReference type="GO" id="GO:0016020">
    <property type="term" value="C:membrane"/>
    <property type="evidence" value="ECO:0007669"/>
    <property type="project" value="InterPro"/>
</dbReference>
<dbReference type="EMBL" id="AEDD01000003">
    <property type="protein sequence ID" value="EFM11644.1"/>
    <property type="molecule type" value="Genomic_DNA"/>
</dbReference>
<dbReference type="AlphaFoldDB" id="E0I6H8"/>
<dbReference type="GO" id="GO:0046983">
    <property type="term" value="F:protein dimerization activity"/>
    <property type="evidence" value="ECO:0007669"/>
    <property type="project" value="InterPro"/>
</dbReference>
<dbReference type="GO" id="GO:0005524">
    <property type="term" value="F:ATP binding"/>
    <property type="evidence" value="ECO:0007669"/>
    <property type="project" value="UniProtKB-KW"/>
</dbReference>
<keyword evidence="7" id="KW-0067">ATP-binding</keyword>
<dbReference type="PANTHER" id="PTHR24421:SF10">
    <property type="entry name" value="NITRATE_NITRITE SENSOR PROTEIN NARQ"/>
    <property type="match status" value="1"/>
</dbReference>
<dbReference type="Proteomes" id="UP000005387">
    <property type="component" value="Unassembled WGS sequence"/>
</dbReference>
<dbReference type="CDD" id="cd16917">
    <property type="entry name" value="HATPase_UhpB-NarQ-NarX-like"/>
    <property type="match status" value="1"/>
</dbReference>
<evidence type="ECO:0000256" key="4">
    <source>
        <dbReference type="ARBA" id="ARBA00022679"/>
    </source>
</evidence>
<organism evidence="11 12">
    <name type="scientific">Paenibacillus curdlanolyticus YK9</name>
    <dbReference type="NCBI Taxonomy" id="717606"/>
    <lineage>
        <taxon>Bacteria</taxon>
        <taxon>Bacillati</taxon>
        <taxon>Bacillota</taxon>
        <taxon>Bacilli</taxon>
        <taxon>Bacillales</taxon>
        <taxon>Paenibacillaceae</taxon>
        <taxon>Paenibacillus</taxon>
    </lineage>
</organism>
<keyword evidence="9" id="KW-0472">Membrane</keyword>
<evidence type="ECO:0000256" key="3">
    <source>
        <dbReference type="ARBA" id="ARBA00022553"/>
    </source>
</evidence>
<evidence type="ECO:0000256" key="6">
    <source>
        <dbReference type="ARBA" id="ARBA00022777"/>
    </source>
</evidence>
<dbReference type="InterPro" id="IPR011712">
    <property type="entry name" value="Sig_transdc_His_kin_sub3_dim/P"/>
</dbReference>
<feature type="domain" description="Signal transduction histidine kinase subgroup 3 dimerisation and phosphoacceptor" evidence="10">
    <location>
        <begin position="80"/>
        <end position="143"/>
    </location>
</feature>
<accession>E0I6H8</accession>
<keyword evidence="3" id="KW-0597">Phosphoprotein</keyword>
<dbReference type="InterPro" id="IPR036890">
    <property type="entry name" value="HATPase_C_sf"/>
</dbReference>
<keyword evidence="9" id="KW-1133">Transmembrane helix</keyword>
<dbReference type="Gene3D" id="3.30.565.10">
    <property type="entry name" value="Histidine kinase-like ATPase, C-terminal domain"/>
    <property type="match status" value="1"/>
</dbReference>
<evidence type="ECO:0000259" key="10">
    <source>
        <dbReference type="Pfam" id="PF07730"/>
    </source>
</evidence>
<evidence type="ECO:0000256" key="8">
    <source>
        <dbReference type="ARBA" id="ARBA00023012"/>
    </source>
</evidence>
<name>E0I6H8_9BACL</name>
<keyword evidence="4" id="KW-0808">Transferase</keyword>
<sequence>MSYAKIKWLILLLPTVATGIWEYVRHQALLPYLSMELGNVLTPFIVLLVTLTLLTKLFRMLEETLNQLQKGQAMKAAFEEREQLARELHDGISQSLFLMSVKLDKLERAQDSDDRAAAAEQIRATVRHVYEDVRQSIANLRTAPVTTDVPWMSAIRGLGDEANANGIHTTLDWRLSDGMLTGKEQVELLAILRESVMNVRKHSNASTLLVECEPFGSGFRAVVQDNGSGGEQTDFWAKGRFGIRMMRDRAVGMGWTFTITGSKDQGTKVEIVNKRGGGHEK</sequence>
<keyword evidence="8" id="KW-0902">Two-component regulatory system</keyword>
<dbReference type="RefSeq" id="WP_006037265.1">
    <property type="nucleotide sequence ID" value="NZ_AEDD01000003.1"/>
</dbReference>
<comment type="catalytic activity">
    <reaction evidence="1">
        <text>ATP + protein L-histidine = ADP + protein N-phospho-L-histidine.</text>
        <dbReference type="EC" id="2.7.13.3"/>
    </reaction>
</comment>
<dbReference type="SUPFAM" id="SSF55874">
    <property type="entry name" value="ATPase domain of HSP90 chaperone/DNA topoisomerase II/histidine kinase"/>
    <property type="match status" value="1"/>
</dbReference>
<evidence type="ECO:0000256" key="1">
    <source>
        <dbReference type="ARBA" id="ARBA00000085"/>
    </source>
</evidence>
<evidence type="ECO:0000256" key="9">
    <source>
        <dbReference type="SAM" id="Phobius"/>
    </source>
</evidence>
<keyword evidence="5" id="KW-0547">Nucleotide-binding</keyword>
<dbReference type="Gene3D" id="1.20.5.1930">
    <property type="match status" value="1"/>
</dbReference>